<dbReference type="Pfam" id="PF15177">
    <property type="entry name" value="IL28A"/>
    <property type="match status" value="1"/>
</dbReference>
<dbReference type="InterPro" id="IPR029177">
    <property type="entry name" value="INF_lambda"/>
</dbReference>
<protein>
    <submittedName>
        <fullName evidence="8">IFNL3 protein</fullName>
    </submittedName>
</protein>
<keyword evidence="6" id="KW-0051">Antiviral defense</keyword>
<feature type="non-terminal residue" evidence="8">
    <location>
        <position position="186"/>
    </location>
</feature>
<evidence type="ECO:0000313" key="8">
    <source>
        <dbReference type="EMBL" id="NXA19664.1"/>
    </source>
</evidence>
<evidence type="ECO:0000256" key="6">
    <source>
        <dbReference type="ARBA" id="ARBA00023118"/>
    </source>
</evidence>
<evidence type="ECO:0000256" key="3">
    <source>
        <dbReference type="ARBA" id="ARBA00022514"/>
    </source>
</evidence>
<dbReference type="GO" id="GO:0007259">
    <property type="term" value="P:cell surface receptor signaling pathway via JAK-STAT"/>
    <property type="evidence" value="ECO:0007669"/>
    <property type="project" value="InterPro"/>
</dbReference>
<dbReference type="GO" id="GO:0005615">
    <property type="term" value="C:extracellular space"/>
    <property type="evidence" value="ECO:0007669"/>
    <property type="project" value="UniProtKB-KW"/>
</dbReference>
<dbReference type="EMBL" id="VZSZ01002466">
    <property type="protein sequence ID" value="NXA19664.1"/>
    <property type="molecule type" value="Genomic_DNA"/>
</dbReference>
<comment type="caution">
    <text evidence="8">The sequence shown here is derived from an EMBL/GenBank/DDBJ whole genome shotgun (WGS) entry which is preliminary data.</text>
</comment>
<dbReference type="PANTHER" id="PTHR31943">
    <property type="entry name" value="INTERLEUKIN-28 AND 29"/>
    <property type="match status" value="1"/>
</dbReference>
<comment type="subcellular location">
    <subcellularLocation>
        <location evidence="1">Secreted</location>
    </subcellularLocation>
</comment>
<gene>
    <name evidence="8" type="primary">Ifnl3</name>
    <name evidence="8" type="ORF">IBISTR_R09493</name>
</gene>
<dbReference type="AlphaFoldDB" id="A0A7K7TUB8"/>
<dbReference type="Proteomes" id="UP000587655">
    <property type="component" value="Unassembled WGS sequence"/>
</dbReference>
<feature type="signal peptide" evidence="7">
    <location>
        <begin position="1"/>
        <end position="21"/>
    </location>
</feature>
<keyword evidence="4" id="KW-0964">Secreted</keyword>
<name>A0A7K7TUB8_9CHAR</name>
<evidence type="ECO:0000256" key="1">
    <source>
        <dbReference type="ARBA" id="ARBA00004613"/>
    </source>
</evidence>
<reference evidence="8 9" key="1">
    <citation type="submission" date="2019-09" db="EMBL/GenBank/DDBJ databases">
        <title>Bird 10,000 Genomes (B10K) Project - Family phase.</title>
        <authorList>
            <person name="Zhang G."/>
        </authorList>
    </citation>
    <scope>NUCLEOTIDE SEQUENCE [LARGE SCALE GENOMIC DNA]</scope>
    <source>
        <strain evidence="8">B10K-DU-030-25</strain>
    </source>
</reference>
<proteinExistence type="inferred from homology"/>
<evidence type="ECO:0000256" key="2">
    <source>
        <dbReference type="ARBA" id="ARBA00008717"/>
    </source>
</evidence>
<accession>A0A7K7TUB8</accession>
<dbReference type="GO" id="GO:0050778">
    <property type="term" value="P:positive regulation of immune response"/>
    <property type="evidence" value="ECO:0007669"/>
    <property type="project" value="InterPro"/>
</dbReference>
<evidence type="ECO:0000256" key="4">
    <source>
        <dbReference type="ARBA" id="ARBA00022525"/>
    </source>
</evidence>
<organism evidence="8 9">
    <name type="scientific">Ibidorhyncha struthersii</name>
    <dbReference type="NCBI Taxonomy" id="425643"/>
    <lineage>
        <taxon>Eukaryota</taxon>
        <taxon>Metazoa</taxon>
        <taxon>Chordata</taxon>
        <taxon>Craniata</taxon>
        <taxon>Vertebrata</taxon>
        <taxon>Euteleostomi</taxon>
        <taxon>Archelosauria</taxon>
        <taxon>Archosauria</taxon>
        <taxon>Dinosauria</taxon>
        <taxon>Saurischia</taxon>
        <taxon>Theropoda</taxon>
        <taxon>Coelurosauria</taxon>
        <taxon>Aves</taxon>
        <taxon>Neognathae</taxon>
        <taxon>Neoaves</taxon>
        <taxon>Charadriiformes</taxon>
        <taxon>Charadriidae</taxon>
        <taxon>Ibidorhyncha</taxon>
    </lineage>
</organism>
<dbReference type="GO" id="GO:0051607">
    <property type="term" value="P:defense response to virus"/>
    <property type="evidence" value="ECO:0007669"/>
    <property type="project" value="UniProtKB-KW"/>
</dbReference>
<evidence type="ECO:0000313" key="9">
    <source>
        <dbReference type="Proteomes" id="UP000587655"/>
    </source>
</evidence>
<dbReference type="PANTHER" id="PTHR31943:SF1">
    <property type="entry name" value="INTERFERON LAMBDA-2-RELATED"/>
    <property type="match status" value="1"/>
</dbReference>
<dbReference type="GO" id="GO:0005125">
    <property type="term" value="F:cytokine activity"/>
    <property type="evidence" value="ECO:0007669"/>
    <property type="project" value="UniProtKB-KW"/>
</dbReference>
<comment type="similarity">
    <text evidence="2">Belongs to the lambda interferon family.</text>
</comment>
<dbReference type="InterPro" id="IPR038326">
    <property type="entry name" value="IFN-lambda_sf"/>
</dbReference>
<evidence type="ECO:0000256" key="7">
    <source>
        <dbReference type="SAM" id="SignalP"/>
    </source>
</evidence>
<feature type="non-terminal residue" evidence="8">
    <location>
        <position position="1"/>
    </location>
</feature>
<dbReference type="Gene3D" id="1.20.1250.60">
    <property type="entry name" value="Interferon lambda"/>
    <property type="match status" value="1"/>
</dbReference>
<dbReference type="GO" id="GO:0045087">
    <property type="term" value="P:innate immune response"/>
    <property type="evidence" value="ECO:0007669"/>
    <property type="project" value="TreeGrafter"/>
</dbReference>
<keyword evidence="3" id="KW-0202">Cytokine</keyword>
<keyword evidence="9" id="KW-1185">Reference proteome</keyword>
<sequence>MLHLSFFPLLMLLLAATLGAAFPQDALKKSCSLSKYQFLVPHELKAMQKMKEQFEDIMLLSDRKCNTRVFHRKWSPAELSVPDRVMLVEAELDLTTAMLALPANPSFTEMRQRPLAFLTQAQEDLRGCMATEAPSHQPSRKLRHWLQKLQTAKKTETAGCLEASAILHLFQVLNDLRCAALREQCT</sequence>
<keyword evidence="5 7" id="KW-0732">Signal</keyword>
<feature type="chain" id="PRO_5029867075" evidence="7">
    <location>
        <begin position="22"/>
        <end position="186"/>
    </location>
</feature>
<evidence type="ECO:0000256" key="5">
    <source>
        <dbReference type="ARBA" id="ARBA00022729"/>
    </source>
</evidence>